<dbReference type="InterPro" id="IPR007719">
    <property type="entry name" value="PCS_N"/>
</dbReference>
<dbReference type="Proteomes" id="UP000324748">
    <property type="component" value="Unassembled WGS sequence"/>
</dbReference>
<dbReference type="EMBL" id="VSWC01000014">
    <property type="protein sequence ID" value="KAA1114326.1"/>
    <property type="molecule type" value="Genomic_DNA"/>
</dbReference>
<dbReference type="PANTHER" id="PTHR33447:SF2">
    <property type="entry name" value="GLUTATHIONE GAMMA-GLUTAMYLCYSTEINYLTRANSFERASE"/>
    <property type="match status" value="1"/>
</dbReference>
<feature type="region of interest" description="Disordered" evidence="5">
    <location>
        <begin position="151"/>
        <end position="180"/>
    </location>
</feature>
<organism evidence="8 9">
    <name type="scientific">Puccinia graminis f. sp. tritici</name>
    <dbReference type="NCBI Taxonomy" id="56615"/>
    <lineage>
        <taxon>Eukaryota</taxon>
        <taxon>Fungi</taxon>
        <taxon>Dikarya</taxon>
        <taxon>Basidiomycota</taxon>
        <taxon>Pucciniomycotina</taxon>
        <taxon>Pucciniomycetes</taxon>
        <taxon>Pucciniales</taxon>
        <taxon>Pucciniaceae</taxon>
        <taxon>Puccinia</taxon>
    </lineage>
</organism>
<evidence type="ECO:0000256" key="2">
    <source>
        <dbReference type="ARBA" id="ARBA00022539"/>
    </source>
</evidence>
<dbReference type="SUPFAM" id="SSF54001">
    <property type="entry name" value="Cysteine proteinases"/>
    <property type="match status" value="1"/>
</dbReference>
<proteinExistence type="predicted"/>
<dbReference type="OrthoDB" id="448954at2759"/>
<dbReference type="GO" id="GO:0010273">
    <property type="term" value="P:detoxification of copper ion"/>
    <property type="evidence" value="ECO:0007669"/>
    <property type="project" value="TreeGrafter"/>
</dbReference>
<gene>
    <name evidence="8" type="ORF">PGT21_004381</name>
</gene>
<evidence type="ECO:0000256" key="1">
    <source>
        <dbReference type="ARBA" id="ARBA00012468"/>
    </source>
</evidence>
<evidence type="ECO:0000313" key="8">
    <source>
        <dbReference type="EMBL" id="KAA1114326.1"/>
    </source>
</evidence>
<evidence type="ECO:0000256" key="5">
    <source>
        <dbReference type="SAM" id="MobiDB-lite"/>
    </source>
</evidence>
<dbReference type="FunFam" id="3.90.70.30:FF:000001">
    <property type="entry name" value="Glutathione gamma-glutamylcysteinyltransferase 1"/>
    <property type="match status" value="1"/>
</dbReference>
<dbReference type="GO" id="GO:0046872">
    <property type="term" value="F:metal ion binding"/>
    <property type="evidence" value="ECO:0007669"/>
    <property type="project" value="UniProtKB-KW"/>
</dbReference>
<feature type="region of interest" description="Disordered" evidence="5">
    <location>
        <begin position="67"/>
        <end position="100"/>
    </location>
</feature>
<keyword evidence="9" id="KW-1185">Reference proteome</keyword>
<dbReference type="PROSITE" id="PS51443">
    <property type="entry name" value="PCS"/>
    <property type="match status" value="1"/>
</dbReference>
<comment type="caution">
    <text evidence="8">The sequence shown here is derived from an EMBL/GenBank/DDBJ whole genome shotgun (WGS) entry which is preliminary data.</text>
</comment>
<evidence type="ECO:0000256" key="6">
    <source>
        <dbReference type="SAM" id="SignalP"/>
    </source>
</evidence>
<evidence type="ECO:0000256" key="4">
    <source>
        <dbReference type="ARBA" id="ARBA00022723"/>
    </source>
</evidence>
<accession>A0A5B0QM53</accession>
<feature type="chain" id="PRO_5022973901" description="glutathione gamma-glutamylcysteinyltransferase" evidence="6">
    <location>
        <begin position="29"/>
        <end position="437"/>
    </location>
</feature>
<dbReference type="InterPro" id="IPR038156">
    <property type="entry name" value="PCS_N_sf"/>
</dbReference>
<dbReference type="GO" id="GO:0046938">
    <property type="term" value="P:phytochelatin biosynthetic process"/>
    <property type="evidence" value="ECO:0007669"/>
    <property type="project" value="InterPro"/>
</dbReference>
<dbReference type="InterPro" id="IPR038765">
    <property type="entry name" value="Papain-like_cys_pep_sf"/>
</dbReference>
<dbReference type="AlphaFoldDB" id="A0A5B0QM53"/>
<feature type="domain" description="Peptidase C83" evidence="7">
    <location>
        <begin position="197"/>
        <end position="425"/>
    </location>
</feature>
<evidence type="ECO:0000259" key="7">
    <source>
        <dbReference type="PROSITE" id="PS51443"/>
    </source>
</evidence>
<evidence type="ECO:0000313" key="9">
    <source>
        <dbReference type="Proteomes" id="UP000324748"/>
    </source>
</evidence>
<dbReference type="PANTHER" id="PTHR33447">
    <property type="entry name" value="GLUTATHIONE GAMMA-GLUTAMYLCYSTEINYLTRANSFERASE"/>
    <property type="match status" value="1"/>
</dbReference>
<name>A0A5B0QM53_PUCGR</name>
<dbReference type="Gene3D" id="3.90.70.30">
    <property type="entry name" value="Phytochelatin synthase, N-terminal domain"/>
    <property type="match status" value="1"/>
</dbReference>
<dbReference type="GO" id="GO:0098849">
    <property type="term" value="P:cellular detoxification of cadmium ion"/>
    <property type="evidence" value="ECO:0007669"/>
    <property type="project" value="TreeGrafter"/>
</dbReference>
<keyword evidence="2" id="KW-0104">Cadmium</keyword>
<dbReference type="Pfam" id="PF05023">
    <property type="entry name" value="Phytochelatin"/>
    <property type="match status" value="1"/>
</dbReference>
<feature type="signal peptide" evidence="6">
    <location>
        <begin position="1"/>
        <end position="28"/>
    </location>
</feature>
<feature type="compositionally biased region" description="Polar residues" evidence="5">
    <location>
        <begin position="67"/>
        <end position="88"/>
    </location>
</feature>
<dbReference type="InterPro" id="IPR040409">
    <property type="entry name" value="PCS-like"/>
</dbReference>
<dbReference type="GO" id="GO:0016756">
    <property type="term" value="F:glutathione gamma-glutamylcysteinyltransferase activity"/>
    <property type="evidence" value="ECO:0007669"/>
    <property type="project" value="UniProtKB-EC"/>
</dbReference>
<keyword evidence="3" id="KW-0808">Transferase</keyword>
<protein>
    <recommendedName>
        <fullName evidence="1">glutathione gamma-glutamylcysteinyltransferase</fullName>
        <ecNumber evidence="1">2.3.2.15</ecNumber>
    </recommendedName>
</protein>
<evidence type="ECO:0000256" key="3">
    <source>
        <dbReference type="ARBA" id="ARBA00022679"/>
    </source>
</evidence>
<keyword evidence="4" id="KW-0479">Metal-binding</keyword>
<reference evidence="8 9" key="1">
    <citation type="submission" date="2019-05" db="EMBL/GenBank/DDBJ databases">
        <title>Emergence of the Ug99 lineage of the wheat stem rust pathogen through somatic hybridization.</title>
        <authorList>
            <person name="Li F."/>
            <person name="Upadhyaya N.M."/>
            <person name="Sperschneider J."/>
            <person name="Matny O."/>
            <person name="Nguyen-Phuc H."/>
            <person name="Mago R."/>
            <person name="Raley C."/>
            <person name="Miller M.E."/>
            <person name="Silverstein K.A.T."/>
            <person name="Henningsen E."/>
            <person name="Hirsch C.D."/>
            <person name="Visser B."/>
            <person name="Pretorius Z.A."/>
            <person name="Steffenson B.J."/>
            <person name="Schwessinger B."/>
            <person name="Dodds P.N."/>
            <person name="Figueroa M."/>
        </authorList>
    </citation>
    <scope>NUCLEOTIDE SEQUENCE [LARGE SCALE GENOMIC DNA]</scope>
    <source>
        <strain evidence="8">21-0</strain>
    </source>
</reference>
<sequence length="437" mass="49334">MNSGKLYQSILLISSFSIFLIPLGCVGSFNGDRTVTIVENPMLLTKMDQKFNPAPPRDQTLAGSWQLQSEGEDSIGSSQGDLSLSSHGESQEFKSFRRWPEPEDLKEQEELWLGKAIIRTPQAEFSFLDRIGPNKKRRKLIKSIVEQKQLTNNVRQEHQELRSPKQKPQAQEGPDNDQYVNQIQPFHSSTISQNQLNTEETFYQRQLPKSCVSFTSDQGKGVFRSALAEGHLESFFPLASQLVTQHEPAFCSLATLCTVLNALEVDPKQVWKHPWRWFDQEMLDSDQSLESIRKNGITLAEFNSMARRNGLALTSRSPPTGNQEDVMYQSGLQEFRSHVAKVTSQSSAFLIVSFCRESLGQTGTGHFSPVAGYSPEHDQVLVLEVARFKYPSYWVGLEDLYKSMIPIDPVSQRPRGYTILSHSPSVEKTNGLAKLME</sequence>
<keyword evidence="6" id="KW-0732">Signal</keyword>
<dbReference type="EC" id="2.3.2.15" evidence="1"/>
<feature type="compositionally biased region" description="Basic and acidic residues" evidence="5">
    <location>
        <begin position="89"/>
        <end position="100"/>
    </location>
</feature>